<evidence type="ECO:0000256" key="4">
    <source>
        <dbReference type="ARBA" id="ARBA00022490"/>
    </source>
</evidence>
<dbReference type="CDD" id="cd00496">
    <property type="entry name" value="PheRS_alpha_core"/>
    <property type="match status" value="1"/>
</dbReference>
<dbReference type="GO" id="GO:0006432">
    <property type="term" value="P:phenylalanyl-tRNA aminoacylation"/>
    <property type="evidence" value="ECO:0007669"/>
    <property type="project" value="UniProtKB-UniRule"/>
</dbReference>
<dbReference type="OrthoDB" id="9800719at2"/>
<evidence type="ECO:0000259" key="14">
    <source>
        <dbReference type="PROSITE" id="PS50862"/>
    </source>
</evidence>
<protein>
    <recommendedName>
        <fullName evidence="13">Phenylalanine--tRNA ligase alpha subunit</fullName>
        <ecNumber evidence="13">6.1.1.20</ecNumber>
    </recommendedName>
    <alternativeName>
        <fullName evidence="13">Phenylalanyl-tRNA synthetase alpha subunit</fullName>
        <shortName evidence="13">PheRS</shortName>
    </alternativeName>
</protein>
<keyword evidence="6 13" id="KW-0479">Metal-binding</keyword>
<evidence type="ECO:0000256" key="8">
    <source>
        <dbReference type="ARBA" id="ARBA00022840"/>
    </source>
</evidence>
<evidence type="ECO:0000256" key="7">
    <source>
        <dbReference type="ARBA" id="ARBA00022741"/>
    </source>
</evidence>
<dbReference type="AlphaFoldDB" id="A0A4P7AHQ1"/>
<evidence type="ECO:0000256" key="3">
    <source>
        <dbReference type="ARBA" id="ARBA00011209"/>
    </source>
</evidence>
<dbReference type="EMBL" id="CP038013">
    <property type="protein sequence ID" value="QBQ07964.1"/>
    <property type="molecule type" value="Genomic_DNA"/>
</dbReference>
<dbReference type="Pfam" id="PF01409">
    <property type="entry name" value="tRNA-synt_2d"/>
    <property type="match status" value="1"/>
</dbReference>
<evidence type="ECO:0000313" key="16">
    <source>
        <dbReference type="Proteomes" id="UP000294309"/>
    </source>
</evidence>
<dbReference type="InterPro" id="IPR006195">
    <property type="entry name" value="aa-tRNA-synth_II"/>
</dbReference>
<evidence type="ECO:0000256" key="5">
    <source>
        <dbReference type="ARBA" id="ARBA00022598"/>
    </source>
</evidence>
<keyword evidence="7 13" id="KW-0547">Nucleotide-binding</keyword>
<sequence length="350" mass="40400">MIKKLEQILNDFNKELKTLNSKKDFEALKKQYGSKDSALYEISAGLKTLNPEDKKTFGIKINEVRTKIYSTLNELEEQFKYEELKKQLEKEKTDISISGINFKRGSKHPLNMIIEEITDIFTELGYEMVDGTEYESDEYCFQKLNMPIGHPARDMQDTFYVDNNNVLRTHCTNMTARKLSELAKLKTKDIDIASISYGNVYRRDDDDATHSHQFMQIDGFAVGKKINFATLKWTLEYMCKRLFSKETKIRMRPSFFPFTEPSCEVDISCVNCSTKGCNICKNTGWIEILGSGMLDPEVIKQNGLDPETVGGLAFGIGVERVAMLKYGIKNIRDFYENDIRFLEQFKFFGD</sequence>
<evidence type="ECO:0000256" key="6">
    <source>
        <dbReference type="ARBA" id="ARBA00022723"/>
    </source>
</evidence>
<dbReference type="PANTHER" id="PTHR11538:SF41">
    <property type="entry name" value="PHENYLALANINE--TRNA LIGASE, MITOCHONDRIAL"/>
    <property type="match status" value="1"/>
</dbReference>
<evidence type="ECO:0000256" key="11">
    <source>
        <dbReference type="ARBA" id="ARBA00023146"/>
    </source>
</evidence>
<evidence type="ECO:0000313" key="15">
    <source>
        <dbReference type="EMBL" id="QBQ07964.1"/>
    </source>
</evidence>
<dbReference type="InterPro" id="IPR004529">
    <property type="entry name" value="Phe-tRNA-synth_IIc_asu"/>
</dbReference>
<dbReference type="GO" id="GO:0000049">
    <property type="term" value="F:tRNA binding"/>
    <property type="evidence" value="ECO:0007669"/>
    <property type="project" value="InterPro"/>
</dbReference>
<dbReference type="Proteomes" id="UP000294309">
    <property type="component" value="Chromosome"/>
</dbReference>
<dbReference type="InterPro" id="IPR010978">
    <property type="entry name" value="tRNA-bd_arm"/>
</dbReference>
<evidence type="ECO:0000256" key="1">
    <source>
        <dbReference type="ARBA" id="ARBA00004496"/>
    </source>
</evidence>
<dbReference type="SUPFAM" id="SSF46589">
    <property type="entry name" value="tRNA-binding arm"/>
    <property type="match status" value="1"/>
</dbReference>
<keyword evidence="4 13" id="KW-0963">Cytoplasm</keyword>
<dbReference type="GO" id="GO:0000287">
    <property type="term" value="F:magnesium ion binding"/>
    <property type="evidence" value="ECO:0007669"/>
    <property type="project" value="UniProtKB-UniRule"/>
</dbReference>
<comment type="catalytic activity">
    <reaction evidence="12 13">
        <text>tRNA(Phe) + L-phenylalanine + ATP = L-phenylalanyl-tRNA(Phe) + AMP + diphosphate + H(+)</text>
        <dbReference type="Rhea" id="RHEA:19413"/>
        <dbReference type="Rhea" id="RHEA-COMP:9668"/>
        <dbReference type="Rhea" id="RHEA-COMP:9699"/>
        <dbReference type="ChEBI" id="CHEBI:15378"/>
        <dbReference type="ChEBI" id="CHEBI:30616"/>
        <dbReference type="ChEBI" id="CHEBI:33019"/>
        <dbReference type="ChEBI" id="CHEBI:58095"/>
        <dbReference type="ChEBI" id="CHEBI:78442"/>
        <dbReference type="ChEBI" id="CHEBI:78531"/>
        <dbReference type="ChEBI" id="CHEBI:456215"/>
        <dbReference type="EC" id="6.1.1.20"/>
    </reaction>
</comment>
<dbReference type="PANTHER" id="PTHR11538">
    <property type="entry name" value="PHENYLALANYL-TRNA SYNTHETASE"/>
    <property type="match status" value="1"/>
</dbReference>
<dbReference type="EC" id="6.1.1.20" evidence="13"/>
<comment type="similarity">
    <text evidence="2 13">Belongs to the class-II aminoacyl-tRNA synthetase family. Phe-tRNA synthetase alpha subunit type 1 subfamily.</text>
</comment>
<keyword evidence="5 13" id="KW-0436">Ligase</keyword>
<dbReference type="NCBIfam" id="TIGR00468">
    <property type="entry name" value="pheS"/>
    <property type="match status" value="1"/>
</dbReference>
<dbReference type="InterPro" id="IPR022911">
    <property type="entry name" value="Phe_tRNA_ligase_alpha1_bac"/>
</dbReference>
<comment type="subunit">
    <text evidence="3 13">Tetramer of two alpha and two beta subunits.</text>
</comment>
<dbReference type="InterPro" id="IPR045864">
    <property type="entry name" value="aa-tRNA-synth_II/BPL/LPL"/>
</dbReference>
<accession>A0A4P7AHQ1</accession>
<keyword evidence="8 13" id="KW-0067">ATP-binding</keyword>
<proteinExistence type="inferred from homology"/>
<evidence type="ECO:0000256" key="2">
    <source>
        <dbReference type="ARBA" id="ARBA00010207"/>
    </source>
</evidence>
<dbReference type="InterPro" id="IPR004188">
    <property type="entry name" value="Phe-tRNA_ligase_II_N"/>
</dbReference>
<evidence type="ECO:0000256" key="9">
    <source>
        <dbReference type="ARBA" id="ARBA00022842"/>
    </source>
</evidence>
<dbReference type="InterPro" id="IPR002319">
    <property type="entry name" value="Phenylalanyl-tRNA_Synthase"/>
</dbReference>
<reference evidence="15 16" key="1">
    <citation type="submission" date="2019-03" db="EMBL/GenBank/DDBJ databases">
        <title>Complete genome sequence of Spiroplasma gladiatoris TG-1 (DSM 22552).</title>
        <authorList>
            <person name="Lin Y.-C."/>
            <person name="Chou L."/>
            <person name="Kuo C.-H."/>
        </authorList>
    </citation>
    <scope>NUCLEOTIDE SEQUENCE [LARGE SCALE GENOMIC DNA]</scope>
    <source>
        <strain evidence="15 16">TG-1</strain>
    </source>
</reference>
<dbReference type="Pfam" id="PF02912">
    <property type="entry name" value="Phe_tRNA-synt_N"/>
    <property type="match status" value="1"/>
</dbReference>
<dbReference type="SUPFAM" id="SSF55681">
    <property type="entry name" value="Class II aaRS and biotin synthetases"/>
    <property type="match status" value="1"/>
</dbReference>
<dbReference type="RefSeq" id="WP_134297783.1">
    <property type="nucleotide sequence ID" value="NZ_CP038013.1"/>
</dbReference>
<gene>
    <name evidence="13 15" type="primary">pheS</name>
    <name evidence="15" type="ORF">SGLAD_v1c07650</name>
</gene>
<evidence type="ECO:0000256" key="13">
    <source>
        <dbReference type="HAMAP-Rule" id="MF_00281"/>
    </source>
</evidence>
<evidence type="ECO:0000256" key="12">
    <source>
        <dbReference type="ARBA" id="ARBA00049255"/>
    </source>
</evidence>
<keyword evidence="9 13" id="KW-0460">Magnesium</keyword>
<organism evidence="15 16">
    <name type="scientific">Spiroplasma gladiatoris</name>
    <dbReference type="NCBI Taxonomy" id="2143"/>
    <lineage>
        <taxon>Bacteria</taxon>
        <taxon>Bacillati</taxon>
        <taxon>Mycoplasmatota</taxon>
        <taxon>Mollicutes</taxon>
        <taxon>Entomoplasmatales</taxon>
        <taxon>Spiroplasmataceae</taxon>
        <taxon>Spiroplasma</taxon>
    </lineage>
</organism>
<feature type="domain" description="Aminoacyl-transfer RNA synthetases class-II family profile" evidence="14">
    <location>
        <begin position="113"/>
        <end position="324"/>
    </location>
</feature>
<dbReference type="GO" id="GO:0005737">
    <property type="term" value="C:cytoplasm"/>
    <property type="evidence" value="ECO:0007669"/>
    <property type="project" value="UniProtKB-SubCell"/>
</dbReference>
<dbReference type="GO" id="GO:0005524">
    <property type="term" value="F:ATP binding"/>
    <property type="evidence" value="ECO:0007669"/>
    <property type="project" value="UniProtKB-UniRule"/>
</dbReference>
<dbReference type="HAMAP" id="MF_00281">
    <property type="entry name" value="Phe_tRNA_synth_alpha1"/>
    <property type="match status" value="1"/>
</dbReference>
<name>A0A4P7AHQ1_9MOLU</name>
<keyword evidence="11 13" id="KW-0030">Aminoacyl-tRNA synthetase</keyword>
<dbReference type="Gene3D" id="3.30.930.10">
    <property type="entry name" value="Bira Bifunctional Protein, Domain 2"/>
    <property type="match status" value="1"/>
</dbReference>
<keyword evidence="16" id="KW-1185">Reference proteome</keyword>
<comment type="subcellular location">
    <subcellularLocation>
        <location evidence="1 13">Cytoplasm</location>
    </subcellularLocation>
</comment>
<keyword evidence="10 13" id="KW-0648">Protein biosynthesis</keyword>
<comment type="cofactor">
    <cofactor evidence="13">
        <name>Mg(2+)</name>
        <dbReference type="ChEBI" id="CHEBI:18420"/>
    </cofactor>
    <text evidence="13">Binds 2 magnesium ions per tetramer.</text>
</comment>
<dbReference type="GO" id="GO:0004826">
    <property type="term" value="F:phenylalanine-tRNA ligase activity"/>
    <property type="evidence" value="ECO:0007669"/>
    <property type="project" value="UniProtKB-UniRule"/>
</dbReference>
<dbReference type="PROSITE" id="PS50862">
    <property type="entry name" value="AA_TRNA_LIGASE_II"/>
    <property type="match status" value="1"/>
</dbReference>
<feature type="binding site" evidence="13">
    <location>
        <position position="260"/>
    </location>
    <ligand>
        <name>Mg(2+)</name>
        <dbReference type="ChEBI" id="CHEBI:18420"/>
        <note>shared with beta subunit</note>
    </ligand>
</feature>
<dbReference type="KEGG" id="sgq:SGLAD_v1c07650"/>
<evidence type="ECO:0000256" key="10">
    <source>
        <dbReference type="ARBA" id="ARBA00022917"/>
    </source>
</evidence>